<name>A0A212JCT4_9BACT</name>
<dbReference type="EMBL" id="FLUM01000001">
    <property type="protein sequence ID" value="SBV97273.1"/>
    <property type="molecule type" value="Genomic_DNA"/>
</dbReference>
<evidence type="ECO:0000256" key="3">
    <source>
        <dbReference type="ARBA" id="ARBA00023002"/>
    </source>
</evidence>
<dbReference type="GO" id="GO:0051539">
    <property type="term" value="F:4 iron, 4 sulfur cluster binding"/>
    <property type="evidence" value="ECO:0007669"/>
    <property type="project" value="UniProtKB-KW"/>
</dbReference>
<gene>
    <name evidence="7" type="ORF">KL86DYS1_11867</name>
</gene>
<dbReference type="Gene3D" id="3.50.50.60">
    <property type="entry name" value="FAD/NAD(P)-binding domain"/>
    <property type="match status" value="1"/>
</dbReference>
<evidence type="ECO:0000256" key="5">
    <source>
        <dbReference type="ARBA" id="ARBA00023014"/>
    </source>
</evidence>
<dbReference type="GO" id="GO:0016491">
    <property type="term" value="F:oxidoreductase activity"/>
    <property type="evidence" value="ECO:0007669"/>
    <property type="project" value="UniProtKB-KW"/>
</dbReference>
<dbReference type="AlphaFoldDB" id="A0A212JCT4"/>
<feature type="transmembrane region" description="Helical" evidence="6">
    <location>
        <begin position="21"/>
        <end position="43"/>
    </location>
</feature>
<dbReference type="InterPro" id="IPR039650">
    <property type="entry name" value="HdrA-like"/>
</dbReference>
<dbReference type="SUPFAM" id="SSF51905">
    <property type="entry name" value="FAD/NAD(P)-binding domain"/>
    <property type="match status" value="1"/>
</dbReference>
<evidence type="ECO:0000256" key="6">
    <source>
        <dbReference type="SAM" id="Phobius"/>
    </source>
</evidence>
<keyword evidence="3" id="KW-0560">Oxidoreductase</keyword>
<dbReference type="InterPro" id="IPR036188">
    <property type="entry name" value="FAD/NAD-bd_sf"/>
</dbReference>
<dbReference type="RefSeq" id="WP_296940178.1">
    <property type="nucleotide sequence ID" value="NZ_LT599032.1"/>
</dbReference>
<keyword evidence="5" id="KW-0411">Iron-sulfur</keyword>
<keyword evidence="6" id="KW-1133">Transmembrane helix</keyword>
<accession>A0A212JCT4</accession>
<sequence length="760" mass="85159">MIKEDFNQDKRNLKKLTLTTNLVVVGGGLSGVCAAIAAARAGIKVVLIQDRPVLGGNASSEVRLWVLGATSHMGSNNRWSREGGIIDEILLENLYKNKEGNPVIFDTILLDKVQQESNIQLLLNTSVYETIKSEKNRVSAVLAFNSQNSIRYEIAGTLFCDASGDGIVAYQAGAAYRMGAEDKLEYNEKFAPDTSEYGELLGHSLYFYTKNVGNPIKYVAPSYALKDIKKIPRFGNINSGQHGCKFWWLEYGGRLDTIHDTEKIKWELWSIVCGVWDYIKNSGKFPEADNLTLEWVGTIPGKRESRRFVGLYTLVQQDIMEQRHHDDAVLFGGWAIDLHPADGVYSEKGGCIQYHSKGVYEIPYRCFVSKDIENLFFAGRNISSSHVAHGSSRVMATSAFGGQAVGIAAAQCIKKGLKPKDIIDIKEIKELQQQLNIIGQSIPNTRIENQNNLLASANISVSSELILDRIREAGIWINLDYSVAQMLPLKKGQCYSFEIQVDAAEETILEVELRCSSKINNYTPDIVVDKLSIELVEGKQSIKLIFNKGLPNDQYGFLTFLKNDKAKIEMSEDRFSGIVSVFNKFNYAVNNNGAQIAPPDSGIESFEFWCPDRRPQGHNIAMKIVPALKTFGKENLLEGLIRPTNQPNAWASDISDKEVCMSVLWESEKEINSITLYFDTDYDHALESVQMGHPENIIPFCVQNYRIKDQTGNIIYEKIENYQTINVIKLGEKIKTSSITIELDNPQINIPVSVYYITIN</sequence>
<evidence type="ECO:0000256" key="2">
    <source>
        <dbReference type="ARBA" id="ARBA00022723"/>
    </source>
</evidence>
<evidence type="ECO:0000313" key="7">
    <source>
        <dbReference type="EMBL" id="SBV97273.1"/>
    </source>
</evidence>
<dbReference type="Pfam" id="PF12831">
    <property type="entry name" value="FAD_oxidored"/>
    <property type="match status" value="1"/>
</dbReference>
<keyword evidence="6" id="KW-0472">Membrane</keyword>
<reference evidence="7" key="1">
    <citation type="submission" date="2016-04" db="EMBL/GenBank/DDBJ databases">
        <authorList>
            <person name="Evans L.H."/>
            <person name="Alamgir A."/>
            <person name="Owens N."/>
            <person name="Weber N.D."/>
            <person name="Virtaneva K."/>
            <person name="Barbian K."/>
            <person name="Babar A."/>
            <person name="Rosenke K."/>
        </authorList>
    </citation>
    <scope>NUCLEOTIDE SEQUENCE</scope>
    <source>
        <strain evidence="7">86-1</strain>
    </source>
</reference>
<organism evidence="7">
    <name type="scientific">uncultured Dysgonomonas sp</name>
    <dbReference type="NCBI Taxonomy" id="206096"/>
    <lineage>
        <taxon>Bacteria</taxon>
        <taxon>Pseudomonadati</taxon>
        <taxon>Bacteroidota</taxon>
        <taxon>Bacteroidia</taxon>
        <taxon>Bacteroidales</taxon>
        <taxon>Dysgonomonadaceae</taxon>
        <taxon>Dysgonomonas</taxon>
        <taxon>environmental samples</taxon>
    </lineage>
</organism>
<dbReference type="GO" id="GO:0046872">
    <property type="term" value="F:metal ion binding"/>
    <property type="evidence" value="ECO:0007669"/>
    <property type="project" value="UniProtKB-KW"/>
</dbReference>
<protein>
    <recommendedName>
        <fullName evidence="8">FAD dependent oxidoreductase</fullName>
    </recommendedName>
</protein>
<evidence type="ECO:0008006" key="8">
    <source>
        <dbReference type="Google" id="ProtNLM"/>
    </source>
</evidence>
<keyword evidence="1" id="KW-0004">4Fe-4S</keyword>
<dbReference type="PANTHER" id="PTHR43498:SF1">
    <property type="entry name" value="COB--COM HETERODISULFIDE REDUCTASE IRON-SULFUR SUBUNIT A"/>
    <property type="match status" value="1"/>
</dbReference>
<evidence type="ECO:0000256" key="1">
    <source>
        <dbReference type="ARBA" id="ARBA00022485"/>
    </source>
</evidence>
<proteinExistence type="predicted"/>
<keyword evidence="6" id="KW-0812">Transmembrane</keyword>
<evidence type="ECO:0000256" key="4">
    <source>
        <dbReference type="ARBA" id="ARBA00023004"/>
    </source>
</evidence>
<keyword evidence="4" id="KW-0408">Iron</keyword>
<dbReference type="PRINTS" id="PR00411">
    <property type="entry name" value="PNDRDTASEI"/>
</dbReference>
<dbReference type="PANTHER" id="PTHR43498">
    <property type="entry name" value="FERREDOXIN:COB-COM HETERODISULFIDE REDUCTASE SUBUNIT A"/>
    <property type="match status" value="1"/>
</dbReference>
<keyword evidence="2" id="KW-0479">Metal-binding</keyword>